<dbReference type="InterPro" id="IPR036182">
    <property type="entry name" value="PCuAC_sf"/>
</dbReference>
<protein>
    <recommendedName>
        <fullName evidence="3">Copper(I)-binding protein</fullName>
    </recommendedName>
</protein>
<dbReference type="Pfam" id="PF04314">
    <property type="entry name" value="PCuAC"/>
    <property type="match status" value="1"/>
</dbReference>
<name>A0A4V2SL72_RHOAD</name>
<dbReference type="InterPro" id="IPR007410">
    <property type="entry name" value="LpqE-like"/>
</dbReference>
<evidence type="ECO:0000313" key="2">
    <source>
        <dbReference type="Proteomes" id="UP000295733"/>
    </source>
</evidence>
<dbReference type="EMBL" id="SLXL01000007">
    <property type="protein sequence ID" value="TCP22286.1"/>
    <property type="molecule type" value="Genomic_DNA"/>
</dbReference>
<dbReference type="Proteomes" id="UP000295733">
    <property type="component" value="Unassembled WGS sequence"/>
</dbReference>
<dbReference type="Gene3D" id="2.60.40.1890">
    <property type="entry name" value="PCu(A)C copper chaperone"/>
    <property type="match status" value="1"/>
</dbReference>
<dbReference type="RefSeq" id="WP_132603623.1">
    <property type="nucleotide sequence ID" value="NZ_NRRP01000007.1"/>
</dbReference>
<sequence>MGLKQGIIGGLIALGLAGPALAGEIAITDPYARASTMMSKSGAAFMVIENAGTQDDRLVAATSDVAAKVELHTHEEDANGVMRMVEVEEGFAIPAGGQHVLARGGDHVMFLGLTRPLEQGDMVSVTLTFEKAGEMVVEVPVDLERGAAGAMGAMGGHMKMGD</sequence>
<accession>A0A4V2SL72</accession>
<evidence type="ECO:0000313" key="1">
    <source>
        <dbReference type="EMBL" id="TCP22286.1"/>
    </source>
</evidence>
<evidence type="ECO:0008006" key="3">
    <source>
        <dbReference type="Google" id="ProtNLM"/>
    </source>
</evidence>
<dbReference type="InterPro" id="IPR058248">
    <property type="entry name" value="Lxx211020-like"/>
</dbReference>
<dbReference type="OrthoDB" id="9796962at2"/>
<reference evidence="1 2" key="1">
    <citation type="submission" date="2019-03" db="EMBL/GenBank/DDBJ databases">
        <title>Genomic Encyclopedia of Type Strains, Phase IV (KMG-IV): sequencing the most valuable type-strain genomes for metagenomic binning, comparative biology and taxonomic classification.</title>
        <authorList>
            <person name="Goeker M."/>
        </authorList>
    </citation>
    <scope>NUCLEOTIDE SEQUENCE [LARGE SCALE GENOMIC DNA]</scope>
    <source>
        <strain evidence="1 2">DSM 2781</strain>
    </source>
</reference>
<comment type="caution">
    <text evidence="1">The sequence shown here is derived from an EMBL/GenBank/DDBJ whole genome shotgun (WGS) entry which is preliminary data.</text>
</comment>
<dbReference type="SUPFAM" id="SSF110087">
    <property type="entry name" value="DR1885-like metal-binding protein"/>
    <property type="match status" value="1"/>
</dbReference>
<dbReference type="PANTHER" id="PTHR36302:SF1">
    <property type="entry name" value="COPPER CHAPERONE PCU(A)C"/>
    <property type="match status" value="1"/>
</dbReference>
<proteinExistence type="predicted"/>
<keyword evidence="2" id="KW-1185">Reference proteome</keyword>
<dbReference type="PANTHER" id="PTHR36302">
    <property type="entry name" value="BLR7088 PROTEIN"/>
    <property type="match status" value="1"/>
</dbReference>
<organism evidence="1 2">
    <name type="scientific">Rhodovulum adriaticum</name>
    <name type="common">Rhodopseudomonas adriatica</name>
    <dbReference type="NCBI Taxonomy" id="35804"/>
    <lineage>
        <taxon>Bacteria</taxon>
        <taxon>Pseudomonadati</taxon>
        <taxon>Pseudomonadota</taxon>
        <taxon>Alphaproteobacteria</taxon>
        <taxon>Rhodobacterales</taxon>
        <taxon>Paracoccaceae</taxon>
        <taxon>Rhodovulum</taxon>
    </lineage>
</organism>
<gene>
    <name evidence="1" type="ORF">EV656_10795</name>
</gene>
<dbReference type="AlphaFoldDB" id="A0A4V2SL72"/>